<reference evidence="1" key="1">
    <citation type="journal article" date="2020" name="Stud. Mycol.">
        <title>101 Dothideomycetes genomes: a test case for predicting lifestyles and emergence of pathogens.</title>
        <authorList>
            <person name="Haridas S."/>
            <person name="Albert R."/>
            <person name="Binder M."/>
            <person name="Bloem J."/>
            <person name="Labutti K."/>
            <person name="Salamov A."/>
            <person name="Andreopoulos B."/>
            <person name="Baker S."/>
            <person name="Barry K."/>
            <person name="Bills G."/>
            <person name="Bluhm B."/>
            <person name="Cannon C."/>
            <person name="Castanera R."/>
            <person name="Culley D."/>
            <person name="Daum C."/>
            <person name="Ezra D."/>
            <person name="Gonzalez J."/>
            <person name="Henrissat B."/>
            <person name="Kuo A."/>
            <person name="Liang C."/>
            <person name="Lipzen A."/>
            <person name="Lutzoni F."/>
            <person name="Magnuson J."/>
            <person name="Mondo S."/>
            <person name="Nolan M."/>
            <person name="Ohm R."/>
            <person name="Pangilinan J."/>
            <person name="Park H.-J."/>
            <person name="Ramirez L."/>
            <person name="Alfaro M."/>
            <person name="Sun H."/>
            <person name="Tritt A."/>
            <person name="Yoshinaga Y."/>
            <person name="Zwiers L.-H."/>
            <person name="Turgeon B."/>
            <person name="Goodwin S."/>
            <person name="Spatafora J."/>
            <person name="Crous P."/>
            <person name="Grigoriev I."/>
        </authorList>
    </citation>
    <scope>NUCLEOTIDE SEQUENCE</scope>
    <source>
        <strain evidence="1">CBS 122367</strain>
    </source>
</reference>
<dbReference type="PANTHER" id="PTHR38116:SF1">
    <property type="entry name" value="BZIP DOMAIN-CONTAINING PROTEIN"/>
    <property type="match status" value="1"/>
</dbReference>
<proteinExistence type="predicted"/>
<accession>A0A6G1J1V8</accession>
<dbReference type="AlphaFoldDB" id="A0A6G1J1V8"/>
<sequence>MCAALPGSSQLSVPLISPANQPHYPLTFYGALYINGQMLGIPCSTVVPAKSNPVGPEIPLALHPTELQLITIHPRWIDRFPFPKMRNSLISLSGVIDDEEFVRDLALMPSFEIVPGRMPWDPRAWKILKPFAEKWGYLFFASE</sequence>
<organism evidence="1 2">
    <name type="scientific">Lentithecium fluviatile CBS 122367</name>
    <dbReference type="NCBI Taxonomy" id="1168545"/>
    <lineage>
        <taxon>Eukaryota</taxon>
        <taxon>Fungi</taxon>
        <taxon>Dikarya</taxon>
        <taxon>Ascomycota</taxon>
        <taxon>Pezizomycotina</taxon>
        <taxon>Dothideomycetes</taxon>
        <taxon>Pleosporomycetidae</taxon>
        <taxon>Pleosporales</taxon>
        <taxon>Massarineae</taxon>
        <taxon>Lentitheciaceae</taxon>
        <taxon>Lentithecium</taxon>
    </lineage>
</organism>
<dbReference type="Pfam" id="PF11905">
    <property type="entry name" value="DUF3425"/>
    <property type="match status" value="1"/>
</dbReference>
<gene>
    <name evidence="1" type="ORF">K458DRAFT_418083</name>
</gene>
<dbReference type="InterPro" id="IPR021833">
    <property type="entry name" value="DUF3425"/>
</dbReference>
<dbReference type="OrthoDB" id="2245989at2759"/>
<dbReference type="EMBL" id="MU005581">
    <property type="protein sequence ID" value="KAF2684507.1"/>
    <property type="molecule type" value="Genomic_DNA"/>
</dbReference>
<evidence type="ECO:0000313" key="1">
    <source>
        <dbReference type="EMBL" id="KAF2684507.1"/>
    </source>
</evidence>
<dbReference type="PANTHER" id="PTHR38116">
    <property type="entry name" value="CHROMOSOME 7, WHOLE GENOME SHOTGUN SEQUENCE"/>
    <property type="match status" value="1"/>
</dbReference>
<name>A0A6G1J1V8_9PLEO</name>
<evidence type="ECO:0000313" key="2">
    <source>
        <dbReference type="Proteomes" id="UP000799291"/>
    </source>
</evidence>
<protein>
    <submittedName>
        <fullName evidence="1">Uncharacterized protein</fullName>
    </submittedName>
</protein>
<dbReference type="Proteomes" id="UP000799291">
    <property type="component" value="Unassembled WGS sequence"/>
</dbReference>
<keyword evidence="2" id="KW-1185">Reference proteome</keyword>